<organism evidence="2 3">
    <name type="scientific">Halogeometricum salsisoli</name>
    <dbReference type="NCBI Taxonomy" id="2950536"/>
    <lineage>
        <taxon>Archaea</taxon>
        <taxon>Methanobacteriati</taxon>
        <taxon>Methanobacteriota</taxon>
        <taxon>Stenosarchaea group</taxon>
        <taxon>Halobacteria</taxon>
        <taxon>Halobacteriales</taxon>
        <taxon>Haloferacaceae</taxon>
        <taxon>Halogeometricum</taxon>
    </lineage>
</organism>
<evidence type="ECO:0000313" key="3">
    <source>
        <dbReference type="Proteomes" id="UP001257060"/>
    </source>
</evidence>
<sequence length="113" mass="12873">MRTKDPVPDSAFRCLATERRRQILGYVRNRHGDTASFDDLLDHVIKQEEPSSTLDREQVALNLYHRHLPVLADHGVIDVDGRTERIRYSGDEEIETVLGTEPCESKSPTETAE</sequence>
<keyword evidence="3" id="KW-1185">Reference proteome</keyword>
<name>A0ABU2GKI6_9EURY</name>
<dbReference type="InterPro" id="IPR055768">
    <property type="entry name" value="DUF7344"/>
</dbReference>
<accession>A0ABU2GKI6</accession>
<dbReference type="Proteomes" id="UP001257060">
    <property type="component" value="Unassembled WGS sequence"/>
</dbReference>
<protein>
    <recommendedName>
        <fullName evidence="1">DUF7344 domain-containing protein</fullName>
    </recommendedName>
</protein>
<proteinExistence type="predicted"/>
<dbReference type="EMBL" id="JAMQOP010000006">
    <property type="protein sequence ID" value="MDS0301332.1"/>
    <property type="molecule type" value="Genomic_DNA"/>
</dbReference>
<dbReference type="Pfam" id="PF24035">
    <property type="entry name" value="DUF7344"/>
    <property type="match status" value="1"/>
</dbReference>
<gene>
    <name evidence="2" type="ORF">NDI76_21605</name>
</gene>
<reference evidence="2 3" key="1">
    <citation type="submission" date="2022-06" db="EMBL/GenBank/DDBJ databases">
        <title>Halogeometricum sp. a new haloarchaeum isolate from saline soil.</title>
        <authorList>
            <person name="Strakova D."/>
            <person name="Galisteo C."/>
            <person name="Sanchez-Porro C."/>
            <person name="Ventosa A."/>
        </authorList>
    </citation>
    <scope>NUCLEOTIDE SEQUENCE [LARGE SCALE GENOMIC DNA]</scope>
    <source>
        <strain evidence="2 3">S1BR25-6</strain>
    </source>
</reference>
<dbReference type="Gene3D" id="1.10.10.10">
    <property type="entry name" value="Winged helix-like DNA-binding domain superfamily/Winged helix DNA-binding domain"/>
    <property type="match status" value="1"/>
</dbReference>
<evidence type="ECO:0000313" key="2">
    <source>
        <dbReference type="EMBL" id="MDS0301332.1"/>
    </source>
</evidence>
<dbReference type="InterPro" id="IPR036388">
    <property type="entry name" value="WH-like_DNA-bd_sf"/>
</dbReference>
<comment type="caution">
    <text evidence="2">The sequence shown here is derived from an EMBL/GenBank/DDBJ whole genome shotgun (WGS) entry which is preliminary data.</text>
</comment>
<evidence type="ECO:0000259" key="1">
    <source>
        <dbReference type="Pfam" id="PF24035"/>
    </source>
</evidence>
<dbReference type="RefSeq" id="WP_310926213.1">
    <property type="nucleotide sequence ID" value="NZ_JAMQOP010000006.1"/>
</dbReference>
<feature type="domain" description="DUF7344" evidence="1">
    <location>
        <begin position="12"/>
        <end position="86"/>
    </location>
</feature>